<proteinExistence type="predicted"/>
<dbReference type="Pfam" id="PF13801">
    <property type="entry name" value="Metal_resist"/>
    <property type="match status" value="1"/>
</dbReference>
<accession>A0A7V6A2R7</accession>
<sequence>MNKTTLSTTLAIVSLVAVLGLSLGAVDSAWAQGGWGSMNANLTPEQSTQLFDLRQQFMNDTAGLRKQMMVKRTEMAGLWQSAMPDQKQVQAKQQEINALRDQIQEKGTAFRAQAQKIYPQAAMGAGPGAGGGMGRGRACGQGYGCNW</sequence>
<dbReference type="Gene3D" id="1.20.120.1490">
    <property type="match status" value="1"/>
</dbReference>
<evidence type="ECO:0000313" key="1">
    <source>
        <dbReference type="EMBL" id="HHS28843.1"/>
    </source>
</evidence>
<dbReference type="AlphaFoldDB" id="A0A7V6A2R7"/>
<organism evidence="1">
    <name type="scientific">Desulfobacca acetoxidans</name>
    <dbReference type="NCBI Taxonomy" id="60893"/>
    <lineage>
        <taxon>Bacteria</taxon>
        <taxon>Pseudomonadati</taxon>
        <taxon>Thermodesulfobacteriota</taxon>
        <taxon>Desulfobaccia</taxon>
        <taxon>Desulfobaccales</taxon>
        <taxon>Desulfobaccaceae</taxon>
        <taxon>Desulfobacca</taxon>
    </lineage>
</organism>
<reference evidence="1" key="1">
    <citation type="journal article" date="2020" name="mSystems">
        <title>Genome- and Community-Level Interaction Insights into Carbon Utilization and Element Cycling Functions of Hydrothermarchaeota in Hydrothermal Sediment.</title>
        <authorList>
            <person name="Zhou Z."/>
            <person name="Liu Y."/>
            <person name="Xu W."/>
            <person name="Pan J."/>
            <person name="Luo Z.H."/>
            <person name="Li M."/>
        </authorList>
    </citation>
    <scope>NUCLEOTIDE SEQUENCE [LARGE SCALE GENOMIC DNA]</scope>
    <source>
        <strain evidence="1">SpSt-767</strain>
    </source>
</reference>
<dbReference type="InterPro" id="IPR025961">
    <property type="entry name" value="Metal_resist"/>
</dbReference>
<dbReference type="EMBL" id="DTGR01000060">
    <property type="protein sequence ID" value="HHS28843.1"/>
    <property type="molecule type" value="Genomic_DNA"/>
</dbReference>
<comment type="caution">
    <text evidence="1">The sequence shown here is derived from an EMBL/GenBank/DDBJ whole genome shotgun (WGS) entry which is preliminary data.</text>
</comment>
<protein>
    <submittedName>
        <fullName evidence="1">Periplasmic heavy metal sensor</fullName>
    </submittedName>
</protein>
<name>A0A7V6A2R7_9BACT</name>
<gene>
    <name evidence="1" type="ORF">ENV52_03975</name>
</gene>